<dbReference type="EMBL" id="BSNF01000008">
    <property type="protein sequence ID" value="GLQ07180.1"/>
    <property type="molecule type" value="Genomic_DNA"/>
</dbReference>
<reference evidence="2" key="2">
    <citation type="submission" date="2023-01" db="EMBL/GenBank/DDBJ databases">
        <title>Draft genome sequence of Sneathiella chinensis strain NBRC 103408.</title>
        <authorList>
            <person name="Sun Q."/>
            <person name="Mori K."/>
        </authorList>
    </citation>
    <scope>NUCLEOTIDE SEQUENCE</scope>
    <source>
        <strain evidence="2">NBRC 103408</strain>
    </source>
</reference>
<dbReference type="SUPFAM" id="SSF53850">
    <property type="entry name" value="Periplasmic binding protein-like II"/>
    <property type="match status" value="1"/>
</dbReference>
<protein>
    <submittedName>
        <fullName evidence="2">C4-dicarboxylate ABC transporter</fullName>
    </submittedName>
</protein>
<proteinExistence type="predicted"/>
<organism evidence="2 3">
    <name type="scientific">Sneathiella chinensis</name>
    <dbReference type="NCBI Taxonomy" id="349750"/>
    <lineage>
        <taxon>Bacteria</taxon>
        <taxon>Pseudomonadati</taxon>
        <taxon>Pseudomonadota</taxon>
        <taxon>Alphaproteobacteria</taxon>
        <taxon>Sneathiellales</taxon>
        <taxon>Sneathiellaceae</taxon>
        <taxon>Sneathiella</taxon>
    </lineage>
</organism>
<dbReference type="Gene3D" id="3.40.190.10">
    <property type="entry name" value="Periplasmic binding protein-like II"/>
    <property type="match status" value="2"/>
</dbReference>
<dbReference type="Pfam" id="PF16868">
    <property type="entry name" value="NMT1_3"/>
    <property type="match status" value="1"/>
</dbReference>
<feature type="chain" id="PRO_5047322198" evidence="1">
    <location>
        <begin position="25"/>
        <end position="387"/>
    </location>
</feature>
<dbReference type="InterPro" id="IPR011852">
    <property type="entry name" value="TRAP_TAXI"/>
</dbReference>
<keyword evidence="1" id="KW-0732">Signal</keyword>
<feature type="signal peptide" evidence="1">
    <location>
        <begin position="1"/>
        <end position="24"/>
    </location>
</feature>
<comment type="caution">
    <text evidence="2">The sequence shown here is derived from an EMBL/GenBank/DDBJ whole genome shotgun (WGS) entry which is preliminary data.</text>
</comment>
<sequence>MKNIRKAATLAASIAISLPISAFAAEIDLPKTMVWTAYNTGSAGYNQAVAVGSVLKNTYGTNLRVIPGKNDVSRLSPLKSGMAQFSATGSDSIYAQEGVYTFGNKEWGPQPIRLALINLPDGCAVSLATAKDANIKTPADLKGKRVAWVRGAPALNQAIQSMLHFANLTWDDVEKVEVGGYASSVEALINNDLDALIAASHSSQMLKVDASPRGLFHPSFPHEDKEGWERVHSVVPWYLRHRCTQGAGVPEGGYEGIATPYPVLVTMDNIDTGMVYGVTKSMYVHHDEYKDNAPGANGWAWERQDLAAAFVPFHEGAVQYYKETGKWTDEAEANQQKNLKRQQVLLDTWKEFRKNAPDDETAFKDAWAKARSEALTAAGLNPVFHSW</sequence>
<keyword evidence="3" id="KW-1185">Reference proteome</keyword>
<gene>
    <name evidence="2" type="ORF">GCM10007924_24010</name>
</gene>
<dbReference type="NCBIfam" id="TIGR02122">
    <property type="entry name" value="TRAP_TAXI"/>
    <property type="match status" value="1"/>
</dbReference>
<reference evidence="2" key="1">
    <citation type="journal article" date="2014" name="Int. J. Syst. Evol. Microbiol.">
        <title>Complete genome of a new Firmicutes species belonging to the dominant human colonic microbiota ('Ruminococcus bicirculans') reveals two chromosomes and a selective capacity to utilize plant glucans.</title>
        <authorList>
            <consortium name="NISC Comparative Sequencing Program"/>
            <person name="Wegmann U."/>
            <person name="Louis P."/>
            <person name="Goesmann A."/>
            <person name="Henrissat B."/>
            <person name="Duncan S.H."/>
            <person name="Flint H.J."/>
        </authorList>
    </citation>
    <scope>NUCLEOTIDE SEQUENCE</scope>
    <source>
        <strain evidence="2">NBRC 103408</strain>
    </source>
</reference>
<evidence type="ECO:0000313" key="3">
    <source>
        <dbReference type="Proteomes" id="UP001161409"/>
    </source>
</evidence>
<dbReference type="PANTHER" id="PTHR42941">
    <property type="entry name" value="SLL1037 PROTEIN"/>
    <property type="match status" value="1"/>
</dbReference>
<dbReference type="RefSeq" id="WP_169561243.1">
    <property type="nucleotide sequence ID" value="NZ_BSNF01000008.1"/>
</dbReference>
<dbReference type="PANTHER" id="PTHR42941:SF1">
    <property type="entry name" value="SLL1037 PROTEIN"/>
    <property type="match status" value="1"/>
</dbReference>
<evidence type="ECO:0000313" key="2">
    <source>
        <dbReference type="EMBL" id="GLQ07180.1"/>
    </source>
</evidence>
<name>A0ABQ5U7N3_9PROT</name>
<evidence type="ECO:0000256" key="1">
    <source>
        <dbReference type="SAM" id="SignalP"/>
    </source>
</evidence>
<dbReference type="Proteomes" id="UP001161409">
    <property type="component" value="Unassembled WGS sequence"/>
</dbReference>
<accession>A0ABQ5U7N3</accession>